<feature type="domain" description="PilZ" evidence="1">
    <location>
        <begin position="465"/>
        <end position="544"/>
    </location>
</feature>
<dbReference type="RefSeq" id="WP_233051998.1">
    <property type="nucleotide sequence ID" value="NZ_JAIMJA010000005.1"/>
</dbReference>
<dbReference type="EMBL" id="JAIMJA010000005">
    <property type="protein sequence ID" value="MCE2594455.1"/>
    <property type="molecule type" value="Genomic_DNA"/>
</dbReference>
<evidence type="ECO:0000313" key="2">
    <source>
        <dbReference type="EMBL" id="MCE2594455.1"/>
    </source>
</evidence>
<accession>A0ABS8WAM6</accession>
<feature type="domain" description="PilZ" evidence="1">
    <location>
        <begin position="137"/>
        <end position="216"/>
    </location>
</feature>
<name>A0ABS8WAM6_9GAMM</name>
<protein>
    <submittedName>
        <fullName evidence="2">PilZ domain-containing protein</fullName>
    </submittedName>
</protein>
<dbReference type="Gene3D" id="2.40.10.220">
    <property type="entry name" value="predicted glycosyltransferase like domains"/>
    <property type="match status" value="2"/>
</dbReference>
<gene>
    <name evidence="2" type="ORF">K6Y31_06480</name>
</gene>
<dbReference type="Proteomes" id="UP001201273">
    <property type="component" value="Unassembled WGS sequence"/>
</dbReference>
<evidence type="ECO:0000259" key="1">
    <source>
        <dbReference type="Pfam" id="PF07238"/>
    </source>
</evidence>
<dbReference type="Pfam" id="PF07238">
    <property type="entry name" value="PilZ"/>
    <property type="match status" value="2"/>
</dbReference>
<proteinExistence type="predicted"/>
<evidence type="ECO:0000313" key="3">
    <source>
        <dbReference type="Proteomes" id="UP001201273"/>
    </source>
</evidence>
<dbReference type="SUPFAM" id="SSF141371">
    <property type="entry name" value="PilZ domain-like"/>
    <property type="match status" value="1"/>
</dbReference>
<reference evidence="2 3" key="1">
    <citation type="journal article" date="2022" name="Environ. Microbiol. Rep.">
        <title>Eco-phylogenetic analyses reveal divergent evolution of vitamin B12 metabolism in the marine bacterial family 'Psychromonadaceae'.</title>
        <authorList>
            <person name="Jin X."/>
            <person name="Yang Y."/>
            <person name="Cao H."/>
            <person name="Gao B."/>
            <person name="Zhao Z."/>
        </authorList>
    </citation>
    <scope>NUCLEOTIDE SEQUENCE [LARGE SCALE GENOMIC DNA]</scope>
    <source>
        <strain evidence="2 3">MKS20</strain>
    </source>
</reference>
<sequence length="781" mass="89735">MDLKDYQGQIEQLLPLMRESDFNDLLDRILFGESTNVKFLVKMELNRLNAPCQRIIDLRDKYPDAKEFTFGQKRHFLDETAIKAFEKSLKRFNNSYTMGVFEDVVNQKRESKNTEKIKKVKALLQAEHLNLQRSNARGAERMHFAIPVQFLTQDGQEIAATTSDISTTGLRVKISPEHRVQTGTDVGIIFTGLQKEFSGPELRNPVPYTLVGQDKTKDLIWLRLARTQDPTRFDNFLDGFIKGNKHRYKINTDNLLHSVTTKGYEQYYLPLMKGLPLFFSHHSEPKLESVLCNSQNLPILEYWRDEKGENSLSQLLNPERIALILKQPQDIKETLIFSFIHHTECKAFFIAASKEELQQSGLKSLFLSFASRKSSWRVYKLQLTVAEPTILKRQFSEHSPQNVSRIALEKALEVRYVGWLTDVTMEQHKPSYQSLASEIKSANQLNRFVSKKQTHFEQLPFKFVQQRQEKRYNYNTLVELTTKAGVLEGSTQDFSPRGLKIALTQAAQVKKGEKVLISLPKLQSLTKTMNLSRMVYRVVGFNPARTIVHLCVGKHAESHTGTEFFNLLIESNPGKLSEAVEKLPKPGLELALRHLCCHHLLSAVNFIGRHHGHFDVGKLAINAQAHSLAPLLKAFNKEKNQFNLTPIFGDKQLDDLVATRLKNLPGNEANQRIEMYIHIDDSEELKVTRCLDEDFFDDSERKAFINHALQHGHFYSLIIDLTRVGKPDIESIQKELDYIAHYAIHKAKQVENELWSICAIVELFDSTVETLYRFGLRDPQS</sequence>
<keyword evidence="3" id="KW-1185">Reference proteome</keyword>
<organism evidence="2 3">
    <name type="scientific">Motilimonas cestriensis</name>
    <dbReference type="NCBI Taxonomy" id="2742685"/>
    <lineage>
        <taxon>Bacteria</taxon>
        <taxon>Pseudomonadati</taxon>
        <taxon>Pseudomonadota</taxon>
        <taxon>Gammaproteobacteria</taxon>
        <taxon>Alteromonadales</taxon>
        <taxon>Alteromonadales genera incertae sedis</taxon>
        <taxon>Motilimonas</taxon>
    </lineage>
</organism>
<comment type="caution">
    <text evidence="2">The sequence shown here is derived from an EMBL/GenBank/DDBJ whole genome shotgun (WGS) entry which is preliminary data.</text>
</comment>
<dbReference type="InterPro" id="IPR009875">
    <property type="entry name" value="PilZ_domain"/>
</dbReference>